<dbReference type="Pfam" id="PF16964">
    <property type="entry name" value="TadF"/>
    <property type="match status" value="1"/>
</dbReference>
<organism evidence="2 3">
    <name type="scientific">Symbiopectobacterium purcellii</name>
    <dbReference type="NCBI Taxonomy" id="2871826"/>
    <lineage>
        <taxon>Bacteria</taxon>
        <taxon>Pseudomonadati</taxon>
        <taxon>Pseudomonadota</taxon>
        <taxon>Gammaproteobacteria</taxon>
        <taxon>Enterobacterales</taxon>
        <taxon>Enterobacteriaceae</taxon>
    </lineage>
</organism>
<name>A0ABX9AJA9_9ENTR</name>
<keyword evidence="1" id="KW-0812">Transmembrane</keyword>
<proteinExistence type="predicted"/>
<keyword evidence="1" id="KW-0472">Membrane</keyword>
<keyword evidence="3" id="KW-1185">Reference proteome</keyword>
<dbReference type="Proteomes" id="UP000825886">
    <property type="component" value="Chromosome"/>
</dbReference>
<feature type="transmembrane region" description="Helical" evidence="1">
    <location>
        <begin position="21"/>
        <end position="40"/>
    </location>
</feature>
<evidence type="ECO:0000256" key="1">
    <source>
        <dbReference type="SAM" id="Phobius"/>
    </source>
</evidence>
<dbReference type="EMBL" id="CP081864">
    <property type="protein sequence ID" value="QZN94739.1"/>
    <property type="molecule type" value="Genomic_DNA"/>
</dbReference>
<sequence>MSSLYRNRKLLSEIKSEKGSVAIEFFFYFFSIVLLCFLLVDYSRYFLNKGYMERVNHSLATVLRERTALYHGKEILTQNDVNQLDLLAKMLLAESRIGEKYNLYVDVIYFDEDVKSEKKIKGKPISFTVLHANNGNCPKSEFAKDFTKRIPLSPFSHADTGATRTEHWLPIYQVTLCTQSHYSLLMKILRSIGPSLGDISVSNAVIPR</sequence>
<keyword evidence="1" id="KW-1133">Transmembrane helix</keyword>
<evidence type="ECO:0000313" key="3">
    <source>
        <dbReference type="Proteomes" id="UP000825886"/>
    </source>
</evidence>
<dbReference type="RefSeq" id="WP_222157853.1">
    <property type="nucleotide sequence ID" value="NZ_CP081864.1"/>
</dbReference>
<gene>
    <name evidence="2" type="ORF">K6K13_15850</name>
</gene>
<dbReference type="InterPro" id="IPR031582">
    <property type="entry name" value="TadF"/>
</dbReference>
<evidence type="ECO:0008006" key="4">
    <source>
        <dbReference type="Google" id="ProtNLM"/>
    </source>
</evidence>
<reference evidence="2 3" key="1">
    <citation type="submission" date="2021-08" db="EMBL/GenBank/DDBJ databases">
        <title>Culture and genomic analysis of Symbiopectobacterium purcellii sp. nov. gen. nov., isolated from the leafhopper Empoasca decipiens.</title>
        <authorList>
            <person name="Nadal-Jimenez P."/>
            <person name="Siozios S."/>
            <person name="Halliday N."/>
            <person name="Camara M."/>
            <person name="Hurst G.D.D."/>
        </authorList>
    </citation>
    <scope>NUCLEOTIDE SEQUENCE [LARGE SCALE GENOMIC DNA]</scope>
    <source>
        <strain evidence="2 3">SyEd1</strain>
    </source>
</reference>
<accession>A0ABX9AJA9</accession>
<evidence type="ECO:0000313" key="2">
    <source>
        <dbReference type="EMBL" id="QZN94739.1"/>
    </source>
</evidence>
<protein>
    <recommendedName>
        <fullName evidence="4">Tight adherence protein F</fullName>
    </recommendedName>
</protein>